<accession>A0A0N1F633</accession>
<sequence length="84" mass="8737">MSNLPARADFACCECGSPSITIPADLADDAPVSCGGCDSVIGSWLGYKSFVSRSITLEAHGFPNTPLICVDPIIAQSFEDALAE</sequence>
<dbReference type="AlphaFoldDB" id="A0A0N1F633"/>
<name>A0A0N1F633_9HYPH</name>
<gene>
    <name evidence="1" type="ORF">AE618_06920</name>
</gene>
<evidence type="ECO:0000313" key="1">
    <source>
        <dbReference type="EMBL" id="KPH81489.1"/>
    </source>
</evidence>
<reference evidence="1 2" key="1">
    <citation type="submission" date="2015-07" db="EMBL/GenBank/DDBJ databases">
        <title>Whole genome sequencing of Bosea vaviloviae isolated from cave pool.</title>
        <authorList>
            <person name="Tan N.E.H."/>
            <person name="Lee Y.P."/>
            <person name="Gan H.M."/>
            <person name="Barton H."/>
            <person name="Savka M.A."/>
        </authorList>
    </citation>
    <scope>NUCLEOTIDE SEQUENCE [LARGE SCALE GENOMIC DNA]</scope>
    <source>
        <strain evidence="1 2">SD260</strain>
    </source>
</reference>
<dbReference type="EMBL" id="LGSZ01000028">
    <property type="protein sequence ID" value="KPH81489.1"/>
    <property type="molecule type" value="Genomic_DNA"/>
</dbReference>
<organism evidence="1 2">
    <name type="scientific">Bosea vaviloviae</name>
    <dbReference type="NCBI Taxonomy" id="1526658"/>
    <lineage>
        <taxon>Bacteria</taxon>
        <taxon>Pseudomonadati</taxon>
        <taxon>Pseudomonadota</taxon>
        <taxon>Alphaproteobacteria</taxon>
        <taxon>Hyphomicrobiales</taxon>
        <taxon>Boseaceae</taxon>
        <taxon>Bosea</taxon>
    </lineage>
</organism>
<dbReference type="Proteomes" id="UP000037822">
    <property type="component" value="Unassembled WGS sequence"/>
</dbReference>
<protein>
    <submittedName>
        <fullName evidence="1">Uncharacterized protein</fullName>
    </submittedName>
</protein>
<comment type="caution">
    <text evidence="1">The sequence shown here is derived from an EMBL/GenBank/DDBJ whole genome shotgun (WGS) entry which is preliminary data.</text>
</comment>
<dbReference type="OrthoDB" id="8162516at2"/>
<proteinExistence type="predicted"/>
<keyword evidence="2" id="KW-1185">Reference proteome</keyword>
<evidence type="ECO:0000313" key="2">
    <source>
        <dbReference type="Proteomes" id="UP000037822"/>
    </source>
</evidence>
<dbReference type="RefSeq" id="WP_054208320.1">
    <property type="nucleotide sequence ID" value="NZ_LGSZ01000028.1"/>
</dbReference>
<dbReference type="PATRIC" id="fig|1526658.3.peg.2053"/>